<evidence type="ECO:0000256" key="4">
    <source>
        <dbReference type="ARBA" id="ARBA00023118"/>
    </source>
</evidence>
<protein>
    <recommendedName>
        <fullName evidence="5">CRISPR type III-B/RAMP module-associated protein Cmr5</fullName>
    </recommendedName>
</protein>
<evidence type="ECO:0000256" key="3">
    <source>
        <dbReference type="ARBA" id="ARBA00022490"/>
    </source>
</evidence>
<keyword evidence="4" id="KW-0051">Antiviral defense</keyword>
<dbReference type="InterPro" id="IPR023101">
    <property type="entry name" value="AF1862-like_dom_sf"/>
</dbReference>
<reference evidence="7" key="1">
    <citation type="journal article" date="2019" name="Int. J. Syst. Evol. Microbiol.">
        <title>The Global Catalogue of Microorganisms (GCM) 10K type strain sequencing project: providing services to taxonomists for standard genome sequencing and annotation.</title>
        <authorList>
            <consortium name="The Broad Institute Genomics Platform"/>
            <consortium name="The Broad Institute Genome Sequencing Center for Infectious Disease"/>
            <person name="Wu L."/>
            <person name="Ma J."/>
        </authorList>
    </citation>
    <scope>NUCLEOTIDE SEQUENCE [LARGE SCALE GENOMIC DNA]</scope>
    <source>
        <strain evidence="7">CCM 9147</strain>
    </source>
</reference>
<dbReference type="Gene3D" id="1.10.520.30">
    <property type="entry name" value="AF1862-like domain"/>
    <property type="match status" value="1"/>
</dbReference>
<dbReference type="Pfam" id="PF09701">
    <property type="entry name" value="Cas_Cmr5"/>
    <property type="match status" value="1"/>
</dbReference>
<evidence type="ECO:0000313" key="6">
    <source>
        <dbReference type="EMBL" id="MFD1463673.1"/>
    </source>
</evidence>
<sequence>MKSSQHEYAQAAFEGIKSLDEDSVAAQQYGQLCHRFPSLVLTNGLRLAVTFFQAKSKNVESPHALYLQHMRNALGLDKSWKEELEIQNADYLHLSRRVLSASVWFKRYAEAILKIEQGTDAPEQEGIL</sequence>
<name>A0ABW4DI94_9BACL</name>
<evidence type="ECO:0000256" key="2">
    <source>
        <dbReference type="ARBA" id="ARBA00006161"/>
    </source>
</evidence>
<dbReference type="InterPro" id="IPR010160">
    <property type="entry name" value="CRISPR-assoc_prot_Cmr5"/>
</dbReference>
<comment type="subcellular location">
    <subcellularLocation>
        <location evidence="1">Cytoplasm</location>
    </subcellularLocation>
</comment>
<dbReference type="Proteomes" id="UP001597340">
    <property type="component" value="Unassembled WGS sequence"/>
</dbReference>
<evidence type="ECO:0000256" key="1">
    <source>
        <dbReference type="ARBA" id="ARBA00004496"/>
    </source>
</evidence>
<comment type="similarity">
    <text evidence="2">Belongs to the CRISPR system Cmr5 family.</text>
</comment>
<accession>A0ABW4DI94</accession>
<dbReference type="RefSeq" id="WP_229525142.1">
    <property type="nucleotide sequence ID" value="NZ_JAFFQR010000087.1"/>
</dbReference>
<proteinExistence type="inferred from homology"/>
<evidence type="ECO:0000256" key="5">
    <source>
        <dbReference type="ARBA" id="ARBA00030001"/>
    </source>
</evidence>
<comment type="caution">
    <text evidence="6">The sequence shown here is derived from an EMBL/GenBank/DDBJ whole genome shotgun (WGS) entry which is preliminary data.</text>
</comment>
<keyword evidence="7" id="KW-1185">Reference proteome</keyword>
<dbReference type="SUPFAM" id="SSF158568">
    <property type="entry name" value="AF1862-like"/>
    <property type="match status" value="1"/>
</dbReference>
<dbReference type="NCBIfam" id="TIGR01881">
    <property type="entry name" value="cas_Cmr5"/>
    <property type="match status" value="1"/>
</dbReference>
<gene>
    <name evidence="6" type="primary">cmr5</name>
    <name evidence="6" type="ORF">ACFQ5D_20445</name>
</gene>
<dbReference type="EMBL" id="JBHTNZ010000039">
    <property type="protein sequence ID" value="MFD1463673.1"/>
    <property type="molecule type" value="Genomic_DNA"/>
</dbReference>
<evidence type="ECO:0000313" key="7">
    <source>
        <dbReference type="Proteomes" id="UP001597340"/>
    </source>
</evidence>
<organism evidence="6 7">
    <name type="scientific">Paenibacillus farraposensis</name>
    <dbReference type="NCBI Taxonomy" id="2807095"/>
    <lineage>
        <taxon>Bacteria</taxon>
        <taxon>Bacillati</taxon>
        <taxon>Bacillota</taxon>
        <taxon>Bacilli</taxon>
        <taxon>Bacillales</taxon>
        <taxon>Paenibacillaceae</taxon>
        <taxon>Paenibacillus</taxon>
    </lineage>
</organism>
<keyword evidence="3" id="KW-0963">Cytoplasm</keyword>